<reference evidence="2 3" key="1">
    <citation type="submission" date="2019-06" db="EMBL/GenBank/DDBJ databases">
        <title>A complete genome sequence for Luteibacter pinisoli MAH-14.</title>
        <authorList>
            <person name="Baltrus D.A."/>
        </authorList>
    </citation>
    <scope>NUCLEOTIDE SEQUENCE [LARGE SCALE GENOMIC DNA]</scope>
    <source>
        <strain evidence="2 3">MAH-14</strain>
    </source>
</reference>
<sequence>MTASFERLFLFSAGVLFSWLMWAPLLMLGAGHWGHALAWAFPFGIVTFAVLCLSITALYPLVPSHWSSRMALVVLGLLVPVLFG</sequence>
<evidence type="ECO:0000313" key="3">
    <source>
        <dbReference type="Proteomes" id="UP000316093"/>
    </source>
</evidence>
<proteinExistence type="predicted"/>
<keyword evidence="1" id="KW-1133">Transmembrane helix</keyword>
<feature type="transmembrane region" description="Helical" evidence="1">
    <location>
        <begin position="66"/>
        <end position="83"/>
    </location>
</feature>
<keyword evidence="1" id="KW-0472">Membrane</keyword>
<dbReference type="EMBL" id="CP041046">
    <property type="protein sequence ID" value="QDE39825.1"/>
    <property type="molecule type" value="Genomic_DNA"/>
</dbReference>
<dbReference type="AlphaFoldDB" id="A0A4Y5Z612"/>
<protein>
    <submittedName>
        <fullName evidence="2">Uncharacterized protein</fullName>
    </submittedName>
</protein>
<evidence type="ECO:0000256" key="1">
    <source>
        <dbReference type="SAM" id="Phobius"/>
    </source>
</evidence>
<organism evidence="2 3">
    <name type="scientific">Luteibacter pinisoli</name>
    <dbReference type="NCBI Taxonomy" id="2589080"/>
    <lineage>
        <taxon>Bacteria</taxon>
        <taxon>Pseudomonadati</taxon>
        <taxon>Pseudomonadota</taxon>
        <taxon>Gammaproteobacteria</taxon>
        <taxon>Lysobacterales</taxon>
        <taxon>Rhodanobacteraceae</taxon>
        <taxon>Luteibacter</taxon>
    </lineage>
</organism>
<evidence type="ECO:0000313" key="2">
    <source>
        <dbReference type="EMBL" id="QDE39825.1"/>
    </source>
</evidence>
<feature type="transmembrane region" description="Helical" evidence="1">
    <location>
        <begin position="7"/>
        <end position="30"/>
    </location>
</feature>
<dbReference type="RefSeq" id="WP_139982934.1">
    <property type="nucleotide sequence ID" value="NZ_CP041046.1"/>
</dbReference>
<accession>A0A4Y5Z612</accession>
<dbReference type="Proteomes" id="UP000316093">
    <property type="component" value="Chromosome"/>
</dbReference>
<feature type="transmembrane region" description="Helical" evidence="1">
    <location>
        <begin position="36"/>
        <end position="59"/>
    </location>
</feature>
<keyword evidence="3" id="KW-1185">Reference proteome</keyword>
<gene>
    <name evidence="2" type="ORF">FIV34_11700</name>
</gene>
<name>A0A4Y5Z612_9GAMM</name>
<dbReference type="KEGG" id="lpy:FIV34_11700"/>
<keyword evidence="1" id="KW-0812">Transmembrane</keyword>